<evidence type="ECO:0000313" key="9">
    <source>
        <dbReference type="Proteomes" id="UP001465976"/>
    </source>
</evidence>
<feature type="region of interest" description="Disordered" evidence="6">
    <location>
        <begin position="76"/>
        <end position="163"/>
    </location>
</feature>
<feature type="domain" description="Zn(2)-C6 fungal-type" evidence="7">
    <location>
        <begin position="20"/>
        <end position="52"/>
    </location>
</feature>
<dbReference type="Pfam" id="PF04082">
    <property type="entry name" value="Fungal_trans"/>
    <property type="match status" value="1"/>
</dbReference>
<feature type="compositionally biased region" description="Low complexity" evidence="6">
    <location>
        <begin position="118"/>
        <end position="156"/>
    </location>
</feature>
<name>A0ABR3FV57_9AGAR</name>
<evidence type="ECO:0000256" key="3">
    <source>
        <dbReference type="ARBA" id="ARBA00023015"/>
    </source>
</evidence>
<feature type="region of interest" description="Disordered" evidence="6">
    <location>
        <begin position="618"/>
        <end position="709"/>
    </location>
</feature>
<feature type="region of interest" description="Disordered" evidence="6">
    <location>
        <begin position="43"/>
        <end position="64"/>
    </location>
</feature>
<evidence type="ECO:0000313" key="8">
    <source>
        <dbReference type="EMBL" id="KAL0579394.1"/>
    </source>
</evidence>
<proteinExistence type="predicted"/>
<dbReference type="Proteomes" id="UP001465976">
    <property type="component" value="Unassembled WGS sequence"/>
</dbReference>
<keyword evidence="4" id="KW-0804">Transcription</keyword>
<sequence length="738" mass="80564">MLKSSSPRPSSSKPLKRGKACLTCRFLKIKCDGARPICGPCQRHPKDDPCEFADGPGRSRTRVLEDTVSRLEARLREYENPDETPSVALHNPYSQPQTSEEGGLHLAVPPMLFPKGEPQSSQTSPSSPFAALSPSAANSPPSANSTMSSIRTTSRSPGTDYEEPPLHMIRNLLDTFFAHSSTFGFFLHTNRFYNASLTQKPLGDSSRPTPGLLRAVYLLAAHLCNTLNSNETYRGRESSMLLLALRETATDLTTAHPQRFIHTIQAETLLSYYFFRTGNIVEAKRHASGAASLVLACGFHRLRASSSATWGANSSPLAVGPRGSTPLPESRDTVEEGERINAFWTVFTLYRNLAAAVNSASDVCGVFDAPGMQVDTPWPLDMESYKEGILPPLGASTVWNYLNHVQSQSEEYERSMHTFVTKSSILFHQAVFLAAQYNPDSSQKDSNAFAAAFQSMNHLLETTRAQFDPMPTDVSSPSTRSLYLAYALIYGAKIKLHSIFSYSDSGSRQACVDSAKVMLKSQSSGGIDLKQLGCVNPIIGTLWALACQVLIDEVVRIRQGWPGEAEFLLAQLNEGFSALSFFAVSSDLMTYQNTRGLFNDRCWPVMTDYGYEEKPSTLPYESPIHTPTTPTGPVGSRVSGWSPGSTLSSVDGDGSDQGLGDANYQLHSQTSSPATPVELASGLSGYPNPQYYTTPRYQYHDRRSPYTSGSLPTYSVYTTPSPPAPPYAASYTSTTASF</sequence>
<keyword evidence="9" id="KW-1185">Reference proteome</keyword>
<gene>
    <name evidence="8" type="ORF">V5O48_002619</name>
</gene>
<dbReference type="InterPro" id="IPR036864">
    <property type="entry name" value="Zn2-C6_fun-type_DNA-bd_sf"/>
</dbReference>
<dbReference type="PANTHER" id="PTHR47338">
    <property type="entry name" value="ZN(II)2CYS6 TRANSCRIPTION FACTOR (EUROFUNG)-RELATED"/>
    <property type="match status" value="1"/>
</dbReference>
<evidence type="ECO:0000256" key="1">
    <source>
        <dbReference type="ARBA" id="ARBA00004123"/>
    </source>
</evidence>
<evidence type="ECO:0000256" key="2">
    <source>
        <dbReference type="ARBA" id="ARBA00022723"/>
    </source>
</evidence>
<comment type="caution">
    <text evidence="8">The sequence shown here is derived from an EMBL/GenBank/DDBJ whole genome shotgun (WGS) entry which is preliminary data.</text>
</comment>
<dbReference type="CDD" id="cd12148">
    <property type="entry name" value="fungal_TF_MHR"/>
    <property type="match status" value="1"/>
</dbReference>
<protein>
    <recommendedName>
        <fullName evidence="7">Zn(2)-C6 fungal-type domain-containing protein</fullName>
    </recommendedName>
</protein>
<dbReference type="SUPFAM" id="SSF57701">
    <property type="entry name" value="Zn2/Cys6 DNA-binding domain"/>
    <property type="match status" value="1"/>
</dbReference>
<dbReference type="PROSITE" id="PS00463">
    <property type="entry name" value="ZN2_CY6_FUNGAL_1"/>
    <property type="match status" value="1"/>
</dbReference>
<feature type="region of interest" description="Disordered" evidence="6">
    <location>
        <begin position="312"/>
        <end position="332"/>
    </location>
</feature>
<feature type="region of interest" description="Disordered" evidence="6">
    <location>
        <begin position="719"/>
        <end position="738"/>
    </location>
</feature>
<evidence type="ECO:0000256" key="6">
    <source>
        <dbReference type="SAM" id="MobiDB-lite"/>
    </source>
</evidence>
<comment type="subcellular location">
    <subcellularLocation>
        <location evidence="1">Nucleus</location>
    </subcellularLocation>
</comment>
<evidence type="ECO:0000256" key="4">
    <source>
        <dbReference type="ARBA" id="ARBA00023163"/>
    </source>
</evidence>
<dbReference type="InterPro" id="IPR050815">
    <property type="entry name" value="TF_fung"/>
</dbReference>
<dbReference type="PROSITE" id="PS50048">
    <property type="entry name" value="ZN2_CY6_FUNGAL_2"/>
    <property type="match status" value="1"/>
</dbReference>
<dbReference type="Pfam" id="PF00172">
    <property type="entry name" value="Zn_clus"/>
    <property type="match status" value="1"/>
</dbReference>
<dbReference type="CDD" id="cd00067">
    <property type="entry name" value="GAL4"/>
    <property type="match status" value="1"/>
</dbReference>
<evidence type="ECO:0000259" key="7">
    <source>
        <dbReference type="PROSITE" id="PS50048"/>
    </source>
</evidence>
<dbReference type="SMART" id="SM00066">
    <property type="entry name" value="GAL4"/>
    <property type="match status" value="1"/>
</dbReference>
<dbReference type="PANTHER" id="PTHR47338:SF29">
    <property type="entry name" value="ZN(2)-C6 FUNGAL-TYPE DOMAIN-CONTAINING PROTEIN"/>
    <property type="match status" value="1"/>
</dbReference>
<organism evidence="8 9">
    <name type="scientific">Marasmius crinis-equi</name>
    <dbReference type="NCBI Taxonomy" id="585013"/>
    <lineage>
        <taxon>Eukaryota</taxon>
        <taxon>Fungi</taxon>
        <taxon>Dikarya</taxon>
        <taxon>Basidiomycota</taxon>
        <taxon>Agaricomycotina</taxon>
        <taxon>Agaricomycetes</taxon>
        <taxon>Agaricomycetidae</taxon>
        <taxon>Agaricales</taxon>
        <taxon>Marasmiineae</taxon>
        <taxon>Marasmiaceae</taxon>
        <taxon>Marasmius</taxon>
    </lineage>
</organism>
<dbReference type="InterPro" id="IPR001138">
    <property type="entry name" value="Zn2Cys6_DnaBD"/>
</dbReference>
<keyword evidence="3" id="KW-0805">Transcription regulation</keyword>
<keyword evidence="5" id="KW-0539">Nucleus</keyword>
<keyword evidence="2" id="KW-0479">Metal-binding</keyword>
<evidence type="ECO:0000256" key="5">
    <source>
        <dbReference type="ARBA" id="ARBA00023242"/>
    </source>
</evidence>
<feature type="compositionally biased region" description="Low complexity" evidence="6">
    <location>
        <begin position="727"/>
        <end position="738"/>
    </location>
</feature>
<dbReference type="Gene3D" id="4.10.240.10">
    <property type="entry name" value="Zn(2)-C6 fungal-type DNA-binding domain"/>
    <property type="match status" value="1"/>
</dbReference>
<accession>A0ABR3FV57</accession>
<dbReference type="EMBL" id="JBAHYK010000061">
    <property type="protein sequence ID" value="KAL0579394.1"/>
    <property type="molecule type" value="Genomic_DNA"/>
</dbReference>
<reference evidence="8 9" key="1">
    <citation type="submission" date="2024-02" db="EMBL/GenBank/DDBJ databases">
        <title>A draft genome for the cacao thread blight pathogen Marasmius crinis-equi.</title>
        <authorList>
            <person name="Cohen S.P."/>
            <person name="Baruah I.K."/>
            <person name="Amoako-Attah I."/>
            <person name="Bukari Y."/>
            <person name="Meinhardt L.W."/>
            <person name="Bailey B.A."/>
        </authorList>
    </citation>
    <scope>NUCLEOTIDE SEQUENCE [LARGE SCALE GENOMIC DNA]</scope>
    <source>
        <strain evidence="8 9">GH-76</strain>
    </source>
</reference>
<dbReference type="InterPro" id="IPR007219">
    <property type="entry name" value="XnlR_reg_dom"/>
</dbReference>
<feature type="compositionally biased region" description="Polar residues" evidence="6">
    <location>
        <begin position="665"/>
        <end position="674"/>
    </location>
</feature>